<evidence type="ECO:0000313" key="2">
    <source>
        <dbReference type="EMBL" id="MCP8970881.1"/>
    </source>
</evidence>
<feature type="chain" id="PRO_5041300862" evidence="1">
    <location>
        <begin position="24"/>
        <end position="160"/>
    </location>
</feature>
<proteinExistence type="predicted"/>
<sequence>MRKYGAWIGICVLLVLIISQSVAAFGKDQPEIKRESIFAVIQKGYAMQASLHGKKMSVDKMAKQLAPYFTDNFLQVFTDENEGDAKGGGGYLLPQKPPFSFSEQTKLAYHKQHSLLYVYEKGKDGYEIVTMQQSGGTWKMAAYHVSDELLPEIQKAEQVK</sequence>
<organism evidence="2 3">
    <name type="scientific">Ectobacillus ponti</name>
    <dbReference type="NCBI Taxonomy" id="2961894"/>
    <lineage>
        <taxon>Bacteria</taxon>
        <taxon>Bacillati</taxon>
        <taxon>Bacillota</taxon>
        <taxon>Bacilli</taxon>
        <taxon>Bacillales</taxon>
        <taxon>Bacillaceae</taxon>
        <taxon>Ectobacillus</taxon>
    </lineage>
</organism>
<protein>
    <submittedName>
        <fullName evidence="2">DUF3993 domain-containing protein</fullName>
    </submittedName>
</protein>
<name>A0AA41X8K1_9BACI</name>
<dbReference type="AlphaFoldDB" id="A0AA41X8K1"/>
<accession>A0AA41X8K1</accession>
<dbReference type="InterPro" id="IPR025056">
    <property type="entry name" value="DUF3993"/>
</dbReference>
<keyword evidence="1" id="KW-0732">Signal</keyword>
<gene>
    <name evidence="2" type="ORF">NK662_20385</name>
</gene>
<dbReference type="EMBL" id="JANCLT010000015">
    <property type="protein sequence ID" value="MCP8970881.1"/>
    <property type="molecule type" value="Genomic_DNA"/>
</dbReference>
<keyword evidence="3" id="KW-1185">Reference proteome</keyword>
<comment type="caution">
    <text evidence="2">The sequence shown here is derived from an EMBL/GenBank/DDBJ whole genome shotgun (WGS) entry which is preliminary data.</text>
</comment>
<dbReference type="Pfam" id="PF13158">
    <property type="entry name" value="DUF3993"/>
    <property type="match status" value="1"/>
</dbReference>
<dbReference type="Proteomes" id="UP001156102">
    <property type="component" value="Unassembled WGS sequence"/>
</dbReference>
<feature type="signal peptide" evidence="1">
    <location>
        <begin position="1"/>
        <end position="23"/>
    </location>
</feature>
<evidence type="ECO:0000256" key="1">
    <source>
        <dbReference type="SAM" id="SignalP"/>
    </source>
</evidence>
<reference evidence="2" key="1">
    <citation type="submission" date="2022-07" db="EMBL/GenBank/DDBJ databases">
        <authorList>
            <person name="Li W.-J."/>
            <person name="Deng Q.-Q."/>
        </authorList>
    </citation>
    <scope>NUCLEOTIDE SEQUENCE</scope>
    <source>
        <strain evidence="2">SYSU M60031</strain>
    </source>
</reference>
<evidence type="ECO:0000313" key="3">
    <source>
        <dbReference type="Proteomes" id="UP001156102"/>
    </source>
</evidence>
<dbReference type="RefSeq" id="WP_254760806.1">
    <property type="nucleotide sequence ID" value="NZ_JANCLT010000015.1"/>
</dbReference>